<dbReference type="SUPFAM" id="SSF51366">
    <property type="entry name" value="Ribulose-phoshate binding barrel"/>
    <property type="match status" value="1"/>
</dbReference>
<keyword evidence="3" id="KW-1185">Reference proteome</keyword>
<comment type="caution">
    <text evidence="2">The sequence shown here is derived from an EMBL/GenBank/DDBJ whole genome shotgun (WGS) entry which is preliminary data.</text>
</comment>
<proteinExistence type="predicted"/>
<dbReference type="EMBL" id="AZEU01000196">
    <property type="protein sequence ID" value="KRL43459.1"/>
    <property type="molecule type" value="Genomic_DNA"/>
</dbReference>
<dbReference type="Proteomes" id="UP000051790">
    <property type="component" value="Unassembled WGS sequence"/>
</dbReference>
<accession>A0A0R1QQL0</accession>
<dbReference type="InterPro" id="IPR011060">
    <property type="entry name" value="RibuloseP-bd_barrel"/>
</dbReference>
<dbReference type="AlphaFoldDB" id="A0A0R1QQL0"/>
<evidence type="ECO:0000259" key="1">
    <source>
        <dbReference type="Pfam" id="PF25509"/>
    </source>
</evidence>
<dbReference type="Pfam" id="PF25509">
    <property type="entry name" value="DUF7916"/>
    <property type="match status" value="1"/>
</dbReference>
<dbReference type="InterPro" id="IPR057238">
    <property type="entry name" value="DUF7916"/>
</dbReference>
<organism evidence="2 3">
    <name type="scientific">Lacticaseibacillus manihotivorans DSM 13343 = JCM 12514</name>
    <dbReference type="NCBI Taxonomy" id="1423769"/>
    <lineage>
        <taxon>Bacteria</taxon>
        <taxon>Bacillati</taxon>
        <taxon>Bacillota</taxon>
        <taxon>Bacilli</taxon>
        <taxon>Lactobacillales</taxon>
        <taxon>Lactobacillaceae</taxon>
        <taxon>Lacticaseibacillus</taxon>
    </lineage>
</organism>
<dbReference type="PATRIC" id="fig|1423769.4.peg.1800"/>
<sequence length="311" mass="32548">MVKRLISADTSDMLAMNGAQLKQSIKASEGRVILSENVVVHEPMDGITTSEYAAAFGADLILLNMFDVLNPLIVGLYSGEDSLATAKVHHDGESIHRLQKLVGRPIGVNLEPVDANADMAEDRLTIAPGRTASVETLKAAEALGFNFVCLTGNPGTGVTNAQIAANIKVAKSVFSGLIIAGKMHGAGVNEPVVSVEATQAFLDAGADVILVPAVGTVPGFDEAELKEIVKLAHANGALVMSTIGTSQEGSGASFMEQIGIRNKICGVDIQHVGDAAWGVISPEDTIFALSKAIRGQRHTCNAWPARFIAKN</sequence>
<name>A0A0R1QQL0_9LACO</name>
<protein>
    <recommendedName>
        <fullName evidence="1">DUF7916 domain-containing protein</fullName>
    </recommendedName>
</protein>
<evidence type="ECO:0000313" key="2">
    <source>
        <dbReference type="EMBL" id="KRL43459.1"/>
    </source>
</evidence>
<evidence type="ECO:0000313" key="3">
    <source>
        <dbReference type="Proteomes" id="UP000051790"/>
    </source>
</evidence>
<feature type="domain" description="DUF7916" evidence="1">
    <location>
        <begin position="6"/>
        <end position="301"/>
    </location>
</feature>
<reference evidence="2 3" key="1">
    <citation type="journal article" date="2015" name="Genome Announc.">
        <title>Expanding the biotechnology potential of lactobacilli through comparative genomics of 213 strains and associated genera.</title>
        <authorList>
            <person name="Sun Z."/>
            <person name="Harris H.M."/>
            <person name="McCann A."/>
            <person name="Guo C."/>
            <person name="Argimon S."/>
            <person name="Zhang W."/>
            <person name="Yang X."/>
            <person name="Jeffery I.B."/>
            <person name="Cooney J.C."/>
            <person name="Kagawa T.F."/>
            <person name="Liu W."/>
            <person name="Song Y."/>
            <person name="Salvetti E."/>
            <person name="Wrobel A."/>
            <person name="Rasinkangas P."/>
            <person name="Parkhill J."/>
            <person name="Rea M.C."/>
            <person name="O'Sullivan O."/>
            <person name="Ritari J."/>
            <person name="Douillard F.P."/>
            <person name="Paul Ross R."/>
            <person name="Yang R."/>
            <person name="Briner A.E."/>
            <person name="Felis G.E."/>
            <person name="de Vos W.M."/>
            <person name="Barrangou R."/>
            <person name="Klaenhammer T.R."/>
            <person name="Caufield P.W."/>
            <person name="Cui Y."/>
            <person name="Zhang H."/>
            <person name="O'Toole P.W."/>
        </authorList>
    </citation>
    <scope>NUCLEOTIDE SEQUENCE [LARGE SCALE GENOMIC DNA]</scope>
    <source>
        <strain evidence="2 3">DSM 13343</strain>
    </source>
</reference>
<gene>
    <name evidence="2" type="ORF">FD01_GL001683</name>
</gene>